<evidence type="ECO:0000256" key="7">
    <source>
        <dbReference type="ARBA" id="ARBA00022842"/>
    </source>
</evidence>
<gene>
    <name evidence="9" type="primary">cobB</name>
    <name evidence="12" type="ORF">FCN80_02485</name>
</gene>
<dbReference type="EC" id="6.3.5.9" evidence="9"/>
<accession>A0ABY2SPM4</accession>
<keyword evidence="5 9" id="KW-0547">Nucleotide-binding</keyword>
<feature type="active site" description="Nucleophile" evidence="9">
    <location>
        <position position="329"/>
    </location>
</feature>
<dbReference type="PROSITE" id="PS51274">
    <property type="entry name" value="GATASE_COBBQ"/>
    <property type="match status" value="1"/>
</dbReference>
<evidence type="ECO:0000313" key="13">
    <source>
        <dbReference type="Proteomes" id="UP000305202"/>
    </source>
</evidence>
<dbReference type="RefSeq" id="WP_136988313.1">
    <property type="nucleotide sequence ID" value="NZ_SZPQ01000002.1"/>
</dbReference>
<dbReference type="NCBIfam" id="TIGR00379">
    <property type="entry name" value="cobB"/>
    <property type="match status" value="1"/>
</dbReference>
<dbReference type="Gene3D" id="3.40.50.880">
    <property type="match status" value="1"/>
</dbReference>
<dbReference type="EMBL" id="SZPQ01000002">
    <property type="protein sequence ID" value="TKI08041.1"/>
    <property type="molecule type" value="Genomic_DNA"/>
</dbReference>
<comment type="similarity">
    <text evidence="9">Belongs to the CobB/CbiA family.</text>
</comment>
<dbReference type="CDD" id="cd05388">
    <property type="entry name" value="CobB_N"/>
    <property type="match status" value="1"/>
</dbReference>
<comment type="miscellaneous">
    <text evidence="9">The a and c carboxylates of hydrogenobyrinate are activated for nucleophilic attack via formation of a phosphorylated intermediate by ATP. CobB catalyzes first the amidation of the c-carboxylate, and then that of the a-carboxylate.</text>
</comment>
<evidence type="ECO:0000259" key="10">
    <source>
        <dbReference type="Pfam" id="PF01656"/>
    </source>
</evidence>
<keyword evidence="6 9" id="KW-0067">ATP-binding</keyword>
<name>A0ABY2SPM4_9HYPH</name>
<evidence type="ECO:0000256" key="3">
    <source>
        <dbReference type="ARBA" id="ARBA00022573"/>
    </source>
</evidence>
<keyword evidence="4 9" id="KW-0436">Ligase</keyword>
<dbReference type="PANTHER" id="PTHR43873">
    <property type="entry name" value="COBYRINATE A,C-DIAMIDE SYNTHASE"/>
    <property type="match status" value="1"/>
</dbReference>
<reference evidence="12 13" key="1">
    <citation type="submission" date="2019-04" db="EMBL/GenBank/DDBJ databases">
        <authorList>
            <person name="Li M."/>
            <person name="Gao C."/>
        </authorList>
    </citation>
    <scope>NUCLEOTIDE SEQUENCE [LARGE SCALE GENOMIC DNA]</scope>
    <source>
        <strain evidence="12 13">BGMRC 2031</strain>
    </source>
</reference>
<dbReference type="InterPro" id="IPR002586">
    <property type="entry name" value="CobQ/CobB/MinD/ParA_Nub-bd_dom"/>
</dbReference>
<feature type="domain" description="CobB/CobQ-like glutamine amidotransferase" evidence="11">
    <location>
        <begin position="248"/>
        <end position="439"/>
    </location>
</feature>
<feature type="site" description="Increases nucleophilicity of active site Cys" evidence="9">
    <location>
        <position position="433"/>
    </location>
</feature>
<comment type="cofactor">
    <cofactor evidence="1 9">
        <name>Mg(2+)</name>
        <dbReference type="ChEBI" id="CHEBI:18420"/>
    </cofactor>
</comment>
<dbReference type="InterPro" id="IPR004484">
    <property type="entry name" value="CbiA/CobB_synth"/>
</dbReference>
<dbReference type="SUPFAM" id="SSF52540">
    <property type="entry name" value="P-loop containing nucleoside triphosphate hydrolases"/>
    <property type="match status" value="1"/>
</dbReference>
<dbReference type="HAMAP" id="MF_00027">
    <property type="entry name" value="CobB_CbiA"/>
    <property type="match status" value="1"/>
</dbReference>
<dbReference type="CDD" id="cd03130">
    <property type="entry name" value="GATase1_CobB"/>
    <property type="match status" value="1"/>
</dbReference>
<dbReference type="Pfam" id="PF01656">
    <property type="entry name" value="CbiA"/>
    <property type="match status" value="1"/>
</dbReference>
<keyword evidence="3 9" id="KW-0169">Cobalamin biosynthesis</keyword>
<evidence type="ECO:0000256" key="4">
    <source>
        <dbReference type="ARBA" id="ARBA00022598"/>
    </source>
</evidence>
<evidence type="ECO:0000256" key="5">
    <source>
        <dbReference type="ARBA" id="ARBA00022741"/>
    </source>
</evidence>
<dbReference type="Pfam" id="PF07685">
    <property type="entry name" value="GATase_3"/>
    <property type="match status" value="1"/>
</dbReference>
<evidence type="ECO:0000256" key="2">
    <source>
        <dbReference type="ARBA" id="ARBA00006205"/>
    </source>
</evidence>
<evidence type="ECO:0000256" key="6">
    <source>
        <dbReference type="ARBA" id="ARBA00022840"/>
    </source>
</evidence>
<dbReference type="InterPro" id="IPR029062">
    <property type="entry name" value="Class_I_gatase-like"/>
</dbReference>
<sequence length="457" mass="49194">MQAILIGGIQSGTGKTLVTLGLLRALARRGLRAQPFKCGPDYIDTGWHQAVSGIPSYNLDAFMLDAGTLVGLFNGQMAGADIGVVEGVMGLYDGLGSEDDRCSSAALAKQLGIPVVLVVDGKAIAASAAALVLGFQHIDPRVPIAGVIVNRVASENHFALIKNAIARHCGVPVLGYLPPLPDWSLPSRHLGLVPAGEIERRESQWDALADSVERHIDLAGLLALSHCQSVVGTLPRPPADTRYSRLTLALAQDDAFNFYYPDNLRLLREAGVRITPFSPLRDRDLPPCQMIYLGGGFPELFARQLSDNEPMRQALRRAGLSGVAMYAECGGLMYLGRALIDQDGIEHAMVGLLRGVSRMSPGLKRFGYCAGTALQDTLLAARGETLRGHEFHHSEYLTDETPLFTLTKTTADGSVKRWPGGYGGATLLAGYLHVQFYQRPALLQRWLDAGCAQLCQA</sequence>
<evidence type="ECO:0000256" key="8">
    <source>
        <dbReference type="ARBA" id="ARBA00022962"/>
    </source>
</evidence>
<dbReference type="Gene3D" id="3.40.50.300">
    <property type="entry name" value="P-loop containing nucleotide triphosphate hydrolases"/>
    <property type="match status" value="2"/>
</dbReference>
<comment type="domain">
    <text evidence="9">Comprises of two domains. The C-terminal domain contains the binding site for glutamine and catalyzes the hydrolysis of this substrate to glutamate and ammonia. The N-terminal domain is anticipated to bind ATP and hydrogenobyrinate and catalyzes the ultimate synthesis of the diamide product. The ammonia produced via the glutaminase domain is probably translocated to the adjacent domain via a molecular tunnel, where it reacts with an activated intermediate.</text>
</comment>
<dbReference type="PANTHER" id="PTHR43873:SF1">
    <property type="entry name" value="COBYRINATE A,C-DIAMIDE SYNTHASE"/>
    <property type="match status" value="1"/>
</dbReference>
<evidence type="ECO:0000313" key="12">
    <source>
        <dbReference type="EMBL" id="TKI08041.1"/>
    </source>
</evidence>
<organism evidence="12 13">
    <name type="scientific">Martelella alba</name>
    <dbReference type="NCBI Taxonomy" id="2590451"/>
    <lineage>
        <taxon>Bacteria</taxon>
        <taxon>Pseudomonadati</taxon>
        <taxon>Pseudomonadota</taxon>
        <taxon>Alphaproteobacteria</taxon>
        <taxon>Hyphomicrobiales</taxon>
        <taxon>Aurantimonadaceae</taxon>
        <taxon>Martelella</taxon>
    </lineage>
</organism>
<evidence type="ECO:0000256" key="9">
    <source>
        <dbReference type="HAMAP-Rule" id="MF_00027"/>
    </source>
</evidence>
<keyword evidence="8 9" id="KW-0315">Glutamine amidotransferase</keyword>
<keyword evidence="7 9" id="KW-0460">Magnesium</keyword>
<dbReference type="InterPro" id="IPR011698">
    <property type="entry name" value="GATase_3"/>
</dbReference>
<comment type="similarity">
    <text evidence="2">Belongs to the CobB/CobQ family. CobQ subfamily.</text>
</comment>
<feature type="domain" description="CobQ/CobB/MinD/ParA nucleotide binding" evidence="10">
    <location>
        <begin position="4"/>
        <end position="189"/>
    </location>
</feature>
<proteinExistence type="inferred from homology"/>
<protein>
    <recommendedName>
        <fullName evidence="9">Hydrogenobyrinate a,c-diamide synthase</fullName>
        <ecNumber evidence="9">6.3.5.9</ecNumber>
    </recommendedName>
    <alternativeName>
        <fullName evidence="9">Hydrogenobyrinic acid a,c-diamide synthase</fullName>
    </alternativeName>
</protein>
<comment type="catalytic activity">
    <reaction evidence="9">
        <text>hydrogenobyrinate + 2 L-glutamine + 2 ATP + 2 H2O = hydrogenobyrinate a,c-diamide + 2 L-glutamate + 2 ADP + 2 phosphate + 2 H(+)</text>
        <dbReference type="Rhea" id="RHEA:12544"/>
        <dbReference type="ChEBI" id="CHEBI:15377"/>
        <dbReference type="ChEBI" id="CHEBI:15378"/>
        <dbReference type="ChEBI" id="CHEBI:29985"/>
        <dbReference type="ChEBI" id="CHEBI:30616"/>
        <dbReference type="ChEBI" id="CHEBI:43474"/>
        <dbReference type="ChEBI" id="CHEBI:58359"/>
        <dbReference type="ChEBI" id="CHEBI:77873"/>
        <dbReference type="ChEBI" id="CHEBI:77874"/>
        <dbReference type="ChEBI" id="CHEBI:456216"/>
        <dbReference type="EC" id="6.3.5.9"/>
    </reaction>
</comment>
<dbReference type="NCBIfam" id="NF002204">
    <property type="entry name" value="PRK01077.1"/>
    <property type="match status" value="1"/>
</dbReference>
<comment type="caution">
    <text evidence="12">The sequence shown here is derived from an EMBL/GenBank/DDBJ whole genome shotgun (WGS) entry which is preliminary data.</text>
</comment>
<dbReference type="SUPFAM" id="SSF52317">
    <property type="entry name" value="Class I glutamine amidotransferase-like"/>
    <property type="match status" value="1"/>
</dbReference>
<keyword evidence="13" id="KW-1185">Reference proteome</keyword>
<dbReference type="InterPro" id="IPR027417">
    <property type="entry name" value="P-loop_NTPase"/>
</dbReference>
<dbReference type="Proteomes" id="UP000305202">
    <property type="component" value="Unassembled WGS sequence"/>
</dbReference>
<evidence type="ECO:0000256" key="1">
    <source>
        <dbReference type="ARBA" id="ARBA00001946"/>
    </source>
</evidence>
<evidence type="ECO:0000259" key="11">
    <source>
        <dbReference type="Pfam" id="PF07685"/>
    </source>
</evidence>
<comment type="function">
    <text evidence="9">Catalyzes the ATP-dependent amidation of the two carboxylate groups at positions a and c of hydrogenobyrinate, using either L-glutamine or ammonia as the nitrogen source.</text>
</comment>
<comment type="pathway">
    <text evidence="9">Cofactor biosynthesis; adenosylcobalamin biosynthesis; cob(II)yrinate a,c-diamide from precorrin-2 (aerobic route): step 9/10.</text>
</comment>